<keyword evidence="2" id="KW-1185">Reference proteome</keyword>
<comment type="caution">
    <text evidence="1">The sequence shown here is derived from an EMBL/GenBank/DDBJ whole genome shotgun (WGS) entry which is preliminary data.</text>
</comment>
<organism evidence="1 2">
    <name type="scientific">Nothophoma quercina</name>
    <dbReference type="NCBI Taxonomy" id="749835"/>
    <lineage>
        <taxon>Eukaryota</taxon>
        <taxon>Fungi</taxon>
        <taxon>Dikarya</taxon>
        <taxon>Ascomycota</taxon>
        <taxon>Pezizomycotina</taxon>
        <taxon>Dothideomycetes</taxon>
        <taxon>Pleosporomycetidae</taxon>
        <taxon>Pleosporales</taxon>
        <taxon>Pleosporineae</taxon>
        <taxon>Didymellaceae</taxon>
        <taxon>Nothophoma</taxon>
    </lineage>
</organism>
<dbReference type="EMBL" id="JAKIXB020000049">
    <property type="protein sequence ID" value="KAL1592127.1"/>
    <property type="molecule type" value="Genomic_DNA"/>
</dbReference>
<proteinExistence type="predicted"/>
<protein>
    <submittedName>
        <fullName evidence="1">Uncharacterized protein</fullName>
    </submittedName>
</protein>
<dbReference type="Proteomes" id="UP001521222">
    <property type="component" value="Unassembled WGS sequence"/>
</dbReference>
<reference evidence="1 2" key="1">
    <citation type="submission" date="2024-02" db="EMBL/GenBank/DDBJ databases">
        <title>De novo assembly and annotation of 12 fungi associated with fruit tree decline syndrome in Ontario, Canada.</title>
        <authorList>
            <person name="Sulman M."/>
            <person name="Ellouze W."/>
            <person name="Ilyukhin E."/>
        </authorList>
    </citation>
    <scope>NUCLEOTIDE SEQUENCE [LARGE SCALE GENOMIC DNA]</scope>
    <source>
        <strain evidence="1 2">M97-236</strain>
    </source>
</reference>
<evidence type="ECO:0000313" key="2">
    <source>
        <dbReference type="Proteomes" id="UP001521222"/>
    </source>
</evidence>
<sequence>MDGISRSEIDTVHRLKELVISQIEAFYLTESASTLGYNIWFSKDNDGKFVAQAIALKEKGKQEKGKEIKGKCDKAIKDHLAAAALKAEIELLMRAVTKDIHSQTVHPCLKGKSKIVHLGDRSAFVAQLNYYEWVPYTDIISGYPTFVASFTSEKSVVEALHKLFHEVKSRKIGWIAA</sequence>
<evidence type="ECO:0000313" key="1">
    <source>
        <dbReference type="EMBL" id="KAL1592127.1"/>
    </source>
</evidence>
<name>A0ABR3QIZ6_9PLEO</name>
<gene>
    <name evidence="1" type="ORF">SLS59_009895</name>
</gene>
<accession>A0ABR3QIZ6</accession>